<organism evidence="2 3">
    <name type="scientific">Sorangium cellulosum (strain So ce56)</name>
    <name type="common">Polyangium cellulosum (strain So ce56)</name>
    <dbReference type="NCBI Taxonomy" id="448385"/>
    <lineage>
        <taxon>Bacteria</taxon>
        <taxon>Pseudomonadati</taxon>
        <taxon>Myxococcota</taxon>
        <taxon>Polyangia</taxon>
        <taxon>Polyangiales</taxon>
        <taxon>Polyangiaceae</taxon>
        <taxon>Sorangium</taxon>
    </lineage>
</organism>
<dbReference type="Proteomes" id="UP000002139">
    <property type="component" value="Chromosome"/>
</dbReference>
<feature type="compositionally biased region" description="Basic and acidic residues" evidence="1">
    <location>
        <begin position="8"/>
        <end position="23"/>
    </location>
</feature>
<evidence type="ECO:0000313" key="3">
    <source>
        <dbReference type="Proteomes" id="UP000002139"/>
    </source>
</evidence>
<dbReference type="EMBL" id="AM746676">
    <property type="protein sequence ID" value="CAN93311.1"/>
    <property type="molecule type" value="Genomic_DNA"/>
</dbReference>
<dbReference type="KEGG" id="scl:sce3152"/>
<reference evidence="2 3" key="1">
    <citation type="journal article" date="2007" name="Nat. Biotechnol.">
        <title>Complete genome sequence of the myxobacterium Sorangium cellulosum.</title>
        <authorList>
            <person name="Schneiker S."/>
            <person name="Perlova O."/>
            <person name="Kaiser O."/>
            <person name="Gerth K."/>
            <person name="Alici A."/>
            <person name="Altmeyer M.O."/>
            <person name="Bartels D."/>
            <person name="Bekel T."/>
            <person name="Beyer S."/>
            <person name="Bode E."/>
            <person name="Bode H.B."/>
            <person name="Bolten C.J."/>
            <person name="Choudhuri J.V."/>
            <person name="Doss S."/>
            <person name="Elnakady Y.A."/>
            <person name="Frank B."/>
            <person name="Gaigalat L."/>
            <person name="Goesmann A."/>
            <person name="Groeger C."/>
            <person name="Gross F."/>
            <person name="Jelsbak L."/>
            <person name="Jelsbak L."/>
            <person name="Kalinowski J."/>
            <person name="Kegler C."/>
            <person name="Knauber T."/>
            <person name="Konietzny S."/>
            <person name="Kopp M."/>
            <person name="Krause L."/>
            <person name="Krug D."/>
            <person name="Linke B."/>
            <person name="Mahmud T."/>
            <person name="Martinez-Arias R."/>
            <person name="McHardy A.C."/>
            <person name="Merai M."/>
            <person name="Meyer F."/>
            <person name="Mormann S."/>
            <person name="Munoz-Dorado J."/>
            <person name="Perez J."/>
            <person name="Pradella S."/>
            <person name="Rachid S."/>
            <person name="Raddatz G."/>
            <person name="Rosenau F."/>
            <person name="Rueckert C."/>
            <person name="Sasse F."/>
            <person name="Scharfe M."/>
            <person name="Schuster S.C."/>
            <person name="Suen G."/>
            <person name="Treuner-Lange A."/>
            <person name="Velicer G.J."/>
            <person name="Vorholter F.-J."/>
            <person name="Weissman K.J."/>
            <person name="Welch R.D."/>
            <person name="Wenzel S.C."/>
            <person name="Whitworth D.E."/>
            <person name="Wilhelm S."/>
            <person name="Wittmann C."/>
            <person name="Bloecker H."/>
            <person name="Puehler A."/>
            <person name="Mueller R."/>
        </authorList>
    </citation>
    <scope>NUCLEOTIDE SEQUENCE [LARGE SCALE GENOMIC DNA]</scope>
    <source>
        <strain evidence="3">So ce56</strain>
    </source>
</reference>
<dbReference type="STRING" id="448385.sce3152"/>
<sequence length="132" mass="14196">MKGPQSRSPDRAGELEEAMKSEGDLGGAARALLDRDEVEGVLSGAFYTSTEAPRVRAKARTSGAASEPGAAPAPERPQHYKVICISMYTEDLERLDEMVSSLKARGMTKANRSALIRHALSQVDLDKIPKGI</sequence>
<dbReference type="eggNOG" id="ENOG5030KW0">
    <property type="taxonomic scope" value="Bacteria"/>
</dbReference>
<evidence type="ECO:0000313" key="2">
    <source>
        <dbReference type="EMBL" id="CAN93311.1"/>
    </source>
</evidence>
<name>A9GIT7_SORC5</name>
<feature type="region of interest" description="Disordered" evidence="1">
    <location>
        <begin position="1"/>
        <end position="30"/>
    </location>
</feature>
<dbReference type="BioCyc" id="SCEL448385:SCE_RS16150-MONOMER"/>
<dbReference type="AlphaFoldDB" id="A9GIT7"/>
<proteinExistence type="predicted"/>
<evidence type="ECO:0000256" key="1">
    <source>
        <dbReference type="SAM" id="MobiDB-lite"/>
    </source>
</evidence>
<gene>
    <name evidence="2" type="ordered locus">sce3152</name>
</gene>
<feature type="region of interest" description="Disordered" evidence="1">
    <location>
        <begin position="52"/>
        <end position="76"/>
    </location>
</feature>
<feature type="compositionally biased region" description="Low complexity" evidence="1">
    <location>
        <begin position="62"/>
        <end position="73"/>
    </location>
</feature>
<dbReference type="HOGENOM" id="CLU_2119529_0_0_7"/>
<accession>A9GIT7</accession>
<protein>
    <submittedName>
        <fullName evidence="2">Uncharacterized protein</fullName>
    </submittedName>
</protein>
<keyword evidence="3" id="KW-1185">Reference proteome</keyword>